<dbReference type="EMBL" id="WTPW01001487">
    <property type="protein sequence ID" value="KAF0432786.1"/>
    <property type="molecule type" value="Genomic_DNA"/>
</dbReference>
<dbReference type="GO" id="GO:0035539">
    <property type="term" value="F:8-oxo-7,8-dihydrodeoxyguanosine triphosphate pyrophosphatase activity"/>
    <property type="evidence" value="ECO:0007669"/>
    <property type="project" value="TreeGrafter"/>
</dbReference>
<reference evidence="4 5" key="1">
    <citation type="journal article" date="2019" name="Environ. Microbiol.">
        <title>At the nexus of three kingdoms: the genome of the mycorrhizal fungus Gigaspora margarita provides insights into plant, endobacterial and fungal interactions.</title>
        <authorList>
            <person name="Venice F."/>
            <person name="Ghignone S."/>
            <person name="Salvioli di Fossalunga A."/>
            <person name="Amselem J."/>
            <person name="Novero M."/>
            <person name="Xianan X."/>
            <person name="Sedzielewska Toro K."/>
            <person name="Morin E."/>
            <person name="Lipzen A."/>
            <person name="Grigoriev I.V."/>
            <person name="Henrissat B."/>
            <person name="Martin F.M."/>
            <person name="Bonfante P."/>
        </authorList>
    </citation>
    <scope>NUCLEOTIDE SEQUENCE [LARGE SCALE GENOMIC DNA]</scope>
    <source>
        <strain evidence="4 5">BEG34</strain>
    </source>
</reference>
<dbReference type="AlphaFoldDB" id="A0A8H3XAH3"/>
<dbReference type="Proteomes" id="UP000439903">
    <property type="component" value="Unassembled WGS sequence"/>
</dbReference>
<name>A0A8H3XAH3_GIGMA</name>
<dbReference type="PANTHER" id="PTHR16099">
    <property type="entry name" value="8-OXO-DGTP DIPHOSPHATES NUDT15"/>
    <property type="match status" value="1"/>
</dbReference>
<evidence type="ECO:0000313" key="5">
    <source>
        <dbReference type="Proteomes" id="UP000439903"/>
    </source>
</evidence>
<dbReference type="PRINTS" id="PR00502">
    <property type="entry name" value="NUDIXFAMILY"/>
</dbReference>
<dbReference type="SUPFAM" id="SSF55811">
    <property type="entry name" value="Nudix"/>
    <property type="match status" value="1"/>
</dbReference>
<dbReference type="InterPro" id="IPR000086">
    <property type="entry name" value="NUDIX_hydrolase_dom"/>
</dbReference>
<evidence type="ECO:0000259" key="3">
    <source>
        <dbReference type="PROSITE" id="PS51462"/>
    </source>
</evidence>
<protein>
    <submittedName>
        <fullName evidence="4">ADP-ribose pyrophosphatase</fullName>
    </submittedName>
</protein>
<comment type="caution">
    <text evidence="4">The sequence shown here is derived from an EMBL/GenBank/DDBJ whole genome shotgun (WGS) entry which is preliminary data.</text>
</comment>
<comment type="similarity">
    <text evidence="2">Belongs to the Nudix hydrolase family.</text>
</comment>
<dbReference type="FunFam" id="3.90.79.10:FF:000060">
    <property type="entry name" value="Nudix hydrolase 1"/>
    <property type="match status" value="1"/>
</dbReference>
<dbReference type="InterPro" id="IPR020084">
    <property type="entry name" value="NUDIX_hydrolase_CS"/>
</dbReference>
<proteinExistence type="inferred from homology"/>
<dbReference type="CDD" id="cd04678">
    <property type="entry name" value="NUDIX_MTH2_Nudt15"/>
    <property type="match status" value="1"/>
</dbReference>
<dbReference type="OrthoDB" id="447842at2759"/>
<gene>
    <name evidence="4" type="ORF">F8M41_005164</name>
</gene>
<dbReference type="InterPro" id="IPR020476">
    <property type="entry name" value="Nudix_hydrolase"/>
</dbReference>
<dbReference type="Gene3D" id="3.90.79.10">
    <property type="entry name" value="Nucleoside Triphosphate Pyrophosphohydrolase"/>
    <property type="match status" value="1"/>
</dbReference>
<keyword evidence="5" id="KW-1185">Reference proteome</keyword>
<dbReference type="Pfam" id="PF00293">
    <property type="entry name" value="NUDIX"/>
    <property type="match status" value="1"/>
</dbReference>
<organism evidence="4 5">
    <name type="scientific">Gigaspora margarita</name>
    <dbReference type="NCBI Taxonomy" id="4874"/>
    <lineage>
        <taxon>Eukaryota</taxon>
        <taxon>Fungi</taxon>
        <taxon>Fungi incertae sedis</taxon>
        <taxon>Mucoromycota</taxon>
        <taxon>Glomeromycotina</taxon>
        <taxon>Glomeromycetes</taxon>
        <taxon>Diversisporales</taxon>
        <taxon>Gigasporaceae</taxon>
        <taxon>Gigaspora</taxon>
    </lineage>
</organism>
<dbReference type="PROSITE" id="PS00893">
    <property type="entry name" value="NUDIX_BOX"/>
    <property type="match status" value="1"/>
</dbReference>
<feature type="domain" description="Nudix hydrolase" evidence="3">
    <location>
        <begin position="31"/>
        <end position="170"/>
    </location>
</feature>
<dbReference type="PANTHER" id="PTHR16099:SF5">
    <property type="entry name" value="NUCLEOTIDE TRIPHOSPHATE DIPHOSPHATASE NUDT15"/>
    <property type="match status" value="1"/>
</dbReference>
<dbReference type="PROSITE" id="PS51462">
    <property type="entry name" value="NUDIX"/>
    <property type="match status" value="1"/>
</dbReference>
<dbReference type="GO" id="GO:0005829">
    <property type="term" value="C:cytosol"/>
    <property type="evidence" value="ECO:0007669"/>
    <property type="project" value="TreeGrafter"/>
</dbReference>
<dbReference type="GO" id="GO:0006203">
    <property type="term" value="P:dGTP catabolic process"/>
    <property type="evidence" value="ECO:0007669"/>
    <property type="project" value="TreeGrafter"/>
</dbReference>
<evidence type="ECO:0000313" key="4">
    <source>
        <dbReference type="EMBL" id="KAF0432786.1"/>
    </source>
</evidence>
<dbReference type="InterPro" id="IPR015797">
    <property type="entry name" value="NUDIX_hydrolase-like_dom_sf"/>
</dbReference>
<sequence length="185" mass="21328">MILIQYRYSLFLSDLIRFDLFSITIKKMPECTHPIVGVGIFVMRGNKFLVGKRKGSHGSGTWQLPGGTLEFGESFEDCAKREVLEETNLEITNVIYQTATNDVMTNENKHYVAIFMRAEIVDMSADPLVMEPNKCECWEWITWDEFIKGGITGNENIQDGETNKYRPMFYPMESLIITRNGYRPC</sequence>
<evidence type="ECO:0000256" key="1">
    <source>
        <dbReference type="ARBA" id="ARBA00022801"/>
    </source>
</evidence>
<accession>A0A8H3XAH3</accession>
<evidence type="ECO:0000256" key="2">
    <source>
        <dbReference type="RuleBase" id="RU003476"/>
    </source>
</evidence>
<keyword evidence="1 2" id="KW-0378">Hydrolase</keyword>